<protein>
    <submittedName>
        <fullName evidence="1">Uncharacterized protein</fullName>
    </submittedName>
</protein>
<sequence>MWKKVVSLFLIICLLATLVGCGGAPTVPPISPEPEVSFSEEFVLVQVIDPESNIIFVTGKENEDAMAVIGDKDTEGNPTNITGAVYVSGQGDSFSIEAGIDG</sequence>
<feature type="non-terminal residue" evidence="1">
    <location>
        <position position="102"/>
    </location>
</feature>
<evidence type="ECO:0000313" key="1">
    <source>
        <dbReference type="EMBL" id="GAJ11436.1"/>
    </source>
</evidence>
<dbReference type="AlphaFoldDB" id="X1VCI1"/>
<accession>X1VCI1</accession>
<organism evidence="1">
    <name type="scientific">marine sediment metagenome</name>
    <dbReference type="NCBI Taxonomy" id="412755"/>
    <lineage>
        <taxon>unclassified sequences</taxon>
        <taxon>metagenomes</taxon>
        <taxon>ecological metagenomes</taxon>
    </lineage>
</organism>
<proteinExistence type="predicted"/>
<dbReference type="EMBL" id="BARW01030946">
    <property type="protein sequence ID" value="GAJ11436.1"/>
    <property type="molecule type" value="Genomic_DNA"/>
</dbReference>
<comment type="caution">
    <text evidence="1">The sequence shown here is derived from an EMBL/GenBank/DDBJ whole genome shotgun (WGS) entry which is preliminary data.</text>
</comment>
<name>X1VCI1_9ZZZZ</name>
<gene>
    <name evidence="1" type="ORF">S12H4_49348</name>
</gene>
<reference evidence="1" key="1">
    <citation type="journal article" date="2014" name="Front. Microbiol.">
        <title>High frequency of phylogenetically diverse reductive dehalogenase-homologous genes in deep subseafloor sedimentary metagenomes.</title>
        <authorList>
            <person name="Kawai M."/>
            <person name="Futagami T."/>
            <person name="Toyoda A."/>
            <person name="Takaki Y."/>
            <person name="Nishi S."/>
            <person name="Hori S."/>
            <person name="Arai W."/>
            <person name="Tsubouchi T."/>
            <person name="Morono Y."/>
            <person name="Uchiyama I."/>
            <person name="Ito T."/>
            <person name="Fujiyama A."/>
            <person name="Inagaki F."/>
            <person name="Takami H."/>
        </authorList>
    </citation>
    <scope>NUCLEOTIDE SEQUENCE</scope>
    <source>
        <strain evidence="1">Expedition CK06-06</strain>
    </source>
</reference>
<dbReference type="PROSITE" id="PS51257">
    <property type="entry name" value="PROKAR_LIPOPROTEIN"/>
    <property type="match status" value="1"/>
</dbReference>